<accession>A0A098CYS9</accession>
<reference evidence="9" key="1">
    <citation type="submission" date="2014-09" db="EMBL/GenBank/DDBJ databases">
        <title>Calcareous sponge genomes reveal complex evolution of alpha-carbonic anhydrases and two key biomineralization enzymes.</title>
        <authorList>
            <person name="Voigt O."/>
            <person name="Adamski M."/>
            <person name="Sluzek K."/>
            <person name="Adamska M."/>
        </authorList>
    </citation>
    <scope>NUCLEOTIDE SEQUENCE</scope>
</reference>
<keyword evidence="3" id="KW-0479">Metal-binding</keyword>
<dbReference type="SMART" id="SM01057">
    <property type="entry name" value="Carb_anhydrase"/>
    <property type="match status" value="1"/>
</dbReference>
<dbReference type="Pfam" id="PF00194">
    <property type="entry name" value="Carb_anhydrase"/>
    <property type="match status" value="1"/>
</dbReference>
<feature type="non-terminal residue" evidence="9">
    <location>
        <position position="316"/>
    </location>
</feature>
<evidence type="ECO:0000256" key="5">
    <source>
        <dbReference type="ARBA" id="ARBA00023239"/>
    </source>
</evidence>
<dbReference type="GO" id="GO:0008270">
    <property type="term" value="F:zinc ion binding"/>
    <property type="evidence" value="ECO:0007669"/>
    <property type="project" value="InterPro"/>
</dbReference>
<comment type="catalytic activity">
    <reaction evidence="6">
        <text>hydrogencarbonate + H(+) = CO2 + H2O</text>
        <dbReference type="Rhea" id="RHEA:10748"/>
        <dbReference type="ChEBI" id="CHEBI:15377"/>
        <dbReference type="ChEBI" id="CHEBI:15378"/>
        <dbReference type="ChEBI" id="CHEBI:16526"/>
        <dbReference type="ChEBI" id="CHEBI:17544"/>
        <dbReference type="EC" id="4.2.1.1"/>
    </reaction>
</comment>
<evidence type="ECO:0000256" key="3">
    <source>
        <dbReference type="ARBA" id="ARBA00022723"/>
    </source>
</evidence>
<evidence type="ECO:0000256" key="1">
    <source>
        <dbReference type="ARBA" id="ARBA00010718"/>
    </source>
</evidence>
<evidence type="ECO:0000259" key="8">
    <source>
        <dbReference type="PROSITE" id="PS51144"/>
    </source>
</evidence>
<feature type="non-terminal residue" evidence="9">
    <location>
        <position position="1"/>
    </location>
</feature>
<dbReference type="InterPro" id="IPR036398">
    <property type="entry name" value="CA_dom_sf"/>
</dbReference>
<dbReference type="InterPro" id="IPR023561">
    <property type="entry name" value="Carbonic_anhydrase_a-class"/>
</dbReference>
<dbReference type="AlphaFoldDB" id="A0A098CYS9"/>
<organism evidence="9">
    <name type="scientific">Sycon ciliatum</name>
    <dbReference type="NCBI Taxonomy" id="27933"/>
    <lineage>
        <taxon>Eukaryota</taxon>
        <taxon>Metazoa</taxon>
        <taxon>Porifera</taxon>
        <taxon>Calcarea</taxon>
        <taxon>Calcaronea</taxon>
        <taxon>Leucosolenida</taxon>
        <taxon>Sycettidae</taxon>
        <taxon>Sycon</taxon>
    </lineage>
</organism>
<feature type="chain" id="PRO_5001939181" description="carbonic anhydrase" evidence="7">
    <location>
        <begin position="20"/>
        <end position="316"/>
    </location>
</feature>
<comment type="similarity">
    <text evidence="1">Belongs to the alpha-carbonic anhydrase family.</text>
</comment>
<evidence type="ECO:0000256" key="4">
    <source>
        <dbReference type="ARBA" id="ARBA00022833"/>
    </source>
</evidence>
<dbReference type="SUPFAM" id="SSF51069">
    <property type="entry name" value="Carbonic anhydrase"/>
    <property type="match status" value="1"/>
</dbReference>
<keyword evidence="7" id="KW-0732">Signal</keyword>
<evidence type="ECO:0000256" key="6">
    <source>
        <dbReference type="ARBA" id="ARBA00048348"/>
    </source>
</evidence>
<dbReference type="CDD" id="cd00326">
    <property type="entry name" value="alpha_CA"/>
    <property type="match status" value="1"/>
</dbReference>
<dbReference type="GO" id="GO:0004089">
    <property type="term" value="F:carbonate dehydratase activity"/>
    <property type="evidence" value="ECO:0007669"/>
    <property type="project" value="UniProtKB-EC"/>
</dbReference>
<dbReference type="PANTHER" id="PTHR18952">
    <property type="entry name" value="CARBONIC ANHYDRASE"/>
    <property type="match status" value="1"/>
</dbReference>
<dbReference type="PANTHER" id="PTHR18952:SF265">
    <property type="entry name" value="CARBONIC ANHYDRASE"/>
    <property type="match status" value="1"/>
</dbReference>
<keyword evidence="4" id="KW-0862">Zinc</keyword>
<dbReference type="PROSITE" id="PS51144">
    <property type="entry name" value="ALPHA_CA_2"/>
    <property type="match status" value="1"/>
</dbReference>
<evidence type="ECO:0000256" key="7">
    <source>
        <dbReference type="SAM" id="SignalP"/>
    </source>
</evidence>
<keyword evidence="5" id="KW-0456">Lyase</keyword>
<dbReference type="Gene3D" id="3.10.200.10">
    <property type="entry name" value="Alpha carbonic anhydrase"/>
    <property type="match status" value="1"/>
</dbReference>
<protein>
    <recommendedName>
        <fullName evidence="2">carbonic anhydrase</fullName>
        <ecNumber evidence="2">4.2.1.1</ecNumber>
    </recommendedName>
</protein>
<dbReference type="EMBL" id="LN609533">
    <property type="protein sequence ID" value="CEF71779.1"/>
    <property type="molecule type" value="mRNA"/>
</dbReference>
<evidence type="ECO:0000256" key="2">
    <source>
        <dbReference type="ARBA" id="ARBA00012925"/>
    </source>
</evidence>
<gene>
    <name evidence="9" type="primary">CA3</name>
</gene>
<name>A0A098CYS9_9METZ</name>
<proteinExistence type="evidence at transcript level"/>
<feature type="signal peptide" evidence="7">
    <location>
        <begin position="1"/>
        <end position="19"/>
    </location>
</feature>
<feature type="domain" description="Alpha-carbonic anhydrase" evidence="8">
    <location>
        <begin position="21"/>
        <end position="289"/>
    </location>
</feature>
<dbReference type="InterPro" id="IPR001148">
    <property type="entry name" value="CA_dom"/>
</dbReference>
<sequence length="316" mass="33352">MKTAFFFAIAVGMVAAASAAAKWSSSSRSPLGPQNWGSISGYELCGTGKSQSPININKASTTYKNHPALSFANGAGNIAFQMMNTGHAINALPSNPDGAPVLSGGPLGSATYRLYNIHIHFGNSTLKSSEHAFENTRTNGEFHIVTYKTTYGNISAAVGSGEAGALAVFGVLFDARNVSNTDSGITTFIDYASNLTYNGDSSTVSLPFPMMATTEDLKTFYTYSGSLTTPGCAEVVTWLVNDRIHYVTPDVMDQLAGLRSGNMSVPSYLLLDNTRPLQMLNGRVVERNFEAPSAASIVSVSLVSALVTIAASLKNL</sequence>
<evidence type="ECO:0000313" key="9">
    <source>
        <dbReference type="EMBL" id="CEF71779.1"/>
    </source>
</evidence>
<dbReference type="EC" id="4.2.1.1" evidence="2"/>